<dbReference type="Proteomes" id="UP001054252">
    <property type="component" value="Unassembled WGS sequence"/>
</dbReference>
<evidence type="ECO:0000313" key="3">
    <source>
        <dbReference type="Proteomes" id="UP001054252"/>
    </source>
</evidence>
<dbReference type="Gene3D" id="3.30.420.10">
    <property type="entry name" value="Ribonuclease H-like superfamily/Ribonuclease H"/>
    <property type="match status" value="1"/>
</dbReference>
<protein>
    <recommendedName>
        <fullName evidence="1">Reverse transcriptase domain-containing protein</fullName>
    </recommendedName>
</protein>
<dbReference type="GO" id="GO:0004523">
    <property type="term" value="F:RNA-DNA hybrid ribonuclease activity"/>
    <property type="evidence" value="ECO:0007669"/>
    <property type="project" value="InterPro"/>
</dbReference>
<dbReference type="SUPFAM" id="SSF56672">
    <property type="entry name" value="DNA/RNA polymerases"/>
    <property type="match status" value="1"/>
</dbReference>
<dbReference type="Pfam" id="PF13456">
    <property type="entry name" value="RVT_3"/>
    <property type="match status" value="1"/>
</dbReference>
<dbReference type="InterPro" id="IPR036397">
    <property type="entry name" value="RNaseH_sf"/>
</dbReference>
<dbReference type="InterPro" id="IPR002156">
    <property type="entry name" value="RNaseH_domain"/>
</dbReference>
<organism evidence="2 3">
    <name type="scientific">Rubroshorea leprosula</name>
    <dbReference type="NCBI Taxonomy" id="152421"/>
    <lineage>
        <taxon>Eukaryota</taxon>
        <taxon>Viridiplantae</taxon>
        <taxon>Streptophyta</taxon>
        <taxon>Embryophyta</taxon>
        <taxon>Tracheophyta</taxon>
        <taxon>Spermatophyta</taxon>
        <taxon>Magnoliopsida</taxon>
        <taxon>eudicotyledons</taxon>
        <taxon>Gunneridae</taxon>
        <taxon>Pentapetalae</taxon>
        <taxon>rosids</taxon>
        <taxon>malvids</taxon>
        <taxon>Malvales</taxon>
        <taxon>Dipterocarpaceae</taxon>
        <taxon>Rubroshorea</taxon>
    </lineage>
</organism>
<dbReference type="PROSITE" id="PS50878">
    <property type="entry name" value="RT_POL"/>
    <property type="match status" value="1"/>
</dbReference>
<reference evidence="2 3" key="1">
    <citation type="journal article" date="2021" name="Commun. Biol.">
        <title>The genome of Shorea leprosula (Dipterocarpaceae) highlights the ecological relevance of drought in aseasonal tropical rainforests.</title>
        <authorList>
            <person name="Ng K.K.S."/>
            <person name="Kobayashi M.J."/>
            <person name="Fawcett J.A."/>
            <person name="Hatakeyama M."/>
            <person name="Paape T."/>
            <person name="Ng C.H."/>
            <person name="Ang C.C."/>
            <person name="Tnah L.H."/>
            <person name="Lee C.T."/>
            <person name="Nishiyama T."/>
            <person name="Sese J."/>
            <person name="O'Brien M.J."/>
            <person name="Copetti D."/>
            <person name="Mohd Noor M.I."/>
            <person name="Ong R.C."/>
            <person name="Putra M."/>
            <person name="Sireger I.Z."/>
            <person name="Indrioko S."/>
            <person name="Kosugi Y."/>
            <person name="Izuno A."/>
            <person name="Isagi Y."/>
            <person name="Lee S.L."/>
            <person name="Shimizu K.K."/>
        </authorList>
    </citation>
    <scope>NUCLEOTIDE SEQUENCE [LARGE SCALE GENOMIC DNA]</scope>
    <source>
        <strain evidence="2">214</strain>
    </source>
</reference>
<comment type="caution">
    <text evidence="2">The sequence shown here is derived from an EMBL/GenBank/DDBJ whole genome shotgun (WGS) entry which is preliminary data.</text>
</comment>
<proteinExistence type="predicted"/>
<dbReference type="InterPro" id="IPR026960">
    <property type="entry name" value="RVT-Znf"/>
</dbReference>
<dbReference type="CDD" id="cd01650">
    <property type="entry name" value="RT_nLTR_like"/>
    <property type="match status" value="1"/>
</dbReference>
<evidence type="ECO:0000259" key="1">
    <source>
        <dbReference type="PROSITE" id="PS50878"/>
    </source>
</evidence>
<dbReference type="PANTHER" id="PTHR33116:SF70">
    <property type="entry name" value="NON-LTR RETROELEMENT REVERSE TRANSCRIPTASE-LIKE PROTEIN"/>
    <property type="match status" value="1"/>
</dbReference>
<dbReference type="GO" id="GO:0003676">
    <property type="term" value="F:nucleic acid binding"/>
    <property type="evidence" value="ECO:0007669"/>
    <property type="project" value="InterPro"/>
</dbReference>
<dbReference type="EMBL" id="BPVZ01000009">
    <property type="protein sequence ID" value="GKU95850.1"/>
    <property type="molecule type" value="Genomic_DNA"/>
</dbReference>
<dbReference type="InterPro" id="IPR000477">
    <property type="entry name" value="RT_dom"/>
</dbReference>
<name>A0AAV5I9P5_9ROSI</name>
<dbReference type="InterPro" id="IPR043502">
    <property type="entry name" value="DNA/RNA_pol_sf"/>
</dbReference>
<accession>A0AAV5I9P5</accession>
<dbReference type="PANTHER" id="PTHR33116">
    <property type="entry name" value="REVERSE TRANSCRIPTASE ZINC-BINDING DOMAIN-CONTAINING PROTEIN-RELATED-RELATED"/>
    <property type="match status" value="1"/>
</dbReference>
<feature type="domain" description="Reverse transcriptase" evidence="1">
    <location>
        <begin position="214"/>
        <end position="483"/>
    </location>
</feature>
<keyword evidence="3" id="KW-1185">Reference proteome</keyword>
<sequence>MLCVDTSSPANRNAKPMRFEAAWLTHENFGTVFSEAWSAHSLSLPDAISSVRETCIQWNRDVFGDIFKKKGTYKLGWQESKIPNTMQLLIFCKTWKLICLMNIIELSMLRNFSGVKNLIEIGLLLETEIQISIMPPQSFEGDTQPPSQSYLNLQPCLTDDDSLSLLAPISMDEVKAALFSMKGLKSPGPDGIQPIFYQKHWAVVSGTLLSFVNQALTDGYFDTSLLQTHITLIPKGESPDTIQKFRPICLLNVAYKVLSKVIVNRLRPHLQSLIGPFQNSFLAGRSTTDNIILTQEAIHSMRRMKGRTGAATFKIDLHKAFDSISWDFLLEVLVDFNIPAPLIRLIMFSISSLKLSVLWNGNELPYFQPQHGLRQGDPLSPYLFIMAMEKLSHMILSQVQTGSWKPFKVSRGGLALSHLFFANDLMLFCQASQTQIAMVMDCLSEFSGRSGLEINLAKSKLYISPNIQSNVANALSSLCGIPLTCNLGVYLGVPIIHGRSTTATYKYIVEKIQIKLASWKQSLLSFASRRILVQSVTSSIPTYSMQSVLLPKSTCDAIDSLNRKFLWGSDSNSAKLHLVSWGDVCRPRGQGGLGLRTSFENNKAFIAKLGWQLLSGQNKPWCQALSQKYLRTGSLMNCPSQSASSVTWRSILKCRDVLQLGVRWQVGSSSNIKFWHDTWVGHKKLLDFAIQPIPQELIDLPVASFISSDKNWDLSPIIELLPLNVLDSITVIPLSITDQFTDSPFWHGSTTGDFTVSSAFAMLQSQRMASTVSVQWRWIWNIRCTERVKFFIWLLRKGRVLTNSVRFDRHMASSLMCPRCEQAIETPIHLLLHSHSLGSSLSTWAGLFPVVLWSLWKSRNKLVFDGKWIAPQTVFQQARSLAFETVLVLNSSVLSPPPREHRWVRWLPPDPPFLKLNTDGSRSHQSGRACAGGLIHDHQGHWIHGFTVNIGVTSSFIVELWGCREGLRLALSLGIQHLILEMDSLMAVQLIQARKIGNGSFSVLLVDILSLSDAFTDCLVQHTLREGNAAADFMAALGHNSTSGITLFQDPPVGISMIMHGDCVGASFLRV</sequence>
<gene>
    <name evidence="2" type="ORF">SLEP1_g9158</name>
</gene>
<dbReference type="Pfam" id="PF00078">
    <property type="entry name" value="RVT_1"/>
    <property type="match status" value="1"/>
</dbReference>
<dbReference type="InterPro" id="IPR044730">
    <property type="entry name" value="RNase_H-like_dom_plant"/>
</dbReference>
<dbReference type="SUPFAM" id="SSF53098">
    <property type="entry name" value="Ribonuclease H-like"/>
    <property type="match status" value="1"/>
</dbReference>
<dbReference type="AlphaFoldDB" id="A0AAV5I9P5"/>
<dbReference type="InterPro" id="IPR012337">
    <property type="entry name" value="RNaseH-like_sf"/>
</dbReference>
<dbReference type="Pfam" id="PF13966">
    <property type="entry name" value="zf-RVT"/>
    <property type="match status" value="1"/>
</dbReference>
<dbReference type="CDD" id="cd06222">
    <property type="entry name" value="RNase_H_like"/>
    <property type="match status" value="1"/>
</dbReference>
<evidence type="ECO:0000313" key="2">
    <source>
        <dbReference type="EMBL" id="GKU95850.1"/>
    </source>
</evidence>